<reference evidence="1 2" key="1">
    <citation type="submission" date="2017-08" db="EMBL/GenBank/DDBJ databases">
        <title>Complete Genome Sequence of Streptomyces formicae KY5, the formicamycin producer.</title>
        <authorList>
            <person name="Holmes N.A."/>
            <person name="Devine R."/>
            <person name="Qin Z."/>
            <person name="Seipke R.F."/>
            <person name="Wilkinson B."/>
            <person name="Hutchings M.I."/>
        </authorList>
    </citation>
    <scope>NUCLEOTIDE SEQUENCE [LARGE SCALE GENOMIC DNA]</scope>
    <source>
        <strain evidence="1 2">KY5</strain>
    </source>
</reference>
<keyword evidence="2" id="KW-1185">Reference proteome</keyword>
<evidence type="ECO:0000313" key="2">
    <source>
        <dbReference type="Proteomes" id="UP000221011"/>
    </source>
</evidence>
<dbReference type="EMBL" id="CP022685">
    <property type="protein sequence ID" value="ATL32620.1"/>
    <property type="molecule type" value="Genomic_DNA"/>
</dbReference>
<sequence>MASRAEKYLDHLDRLSGGREPRFFPVESTKQGLRGVTEIVYDNLPDGLLTALTYGLSLAEHPDWQHGSPELCLSVNSTDVIWAHAVGFLAEQLRGTCPFSYGSTINFGERIVPESEMTAFCVFAPLVLDRDDYLGIDVGIPGHEDHDVINIQGMYPIHEVERQFINEYGLEAFWKSDWEPTNVLRRPTI</sequence>
<dbReference type="AlphaFoldDB" id="A0A291QLC5"/>
<evidence type="ECO:0000313" key="1">
    <source>
        <dbReference type="EMBL" id="ATL32620.1"/>
    </source>
</evidence>
<dbReference type="KEGG" id="sfk:KY5_7602"/>
<dbReference type="Proteomes" id="UP000221011">
    <property type="component" value="Chromosome"/>
</dbReference>
<gene>
    <name evidence="1" type="ORF">KY5_7602</name>
</gene>
<name>A0A291QLC5_9ACTN</name>
<proteinExistence type="predicted"/>
<accession>A0A291QLC5</accession>
<dbReference type="RefSeq" id="WP_098247762.1">
    <property type="nucleotide sequence ID" value="NZ_CP022685.1"/>
</dbReference>
<organism evidence="1 2">
    <name type="scientific">Streptomyces formicae</name>
    <dbReference type="NCBI Taxonomy" id="1616117"/>
    <lineage>
        <taxon>Bacteria</taxon>
        <taxon>Bacillati</taxon>
        <taxon>Actinomycetota</taxon>
        <taxon>Actinomycetes</taxon>
        <taxon>Kitasatosporales</taxon>
        <taxon>Streptomycetaceae</taxon>
        <taxon>Streptomyces</taxon>
    </lineage>
</organism>
<protein>
    <submittedName>
        <fullName evidence="1">Uncharacterized protein</fullName>
    </submittedName>
</protein>